<keyword evidence="2 5" id="KW-0812">Transmembrane</keyword>
<name>A0A1F4YEE9_9BACT</name>
<reference evidence="6 7" key="1">
    <citation type="journal article" date="2016" name="Nat. Commun.">
        <title>Thousands of microbial genomes shed light on interconnected biogeochemical processes in an aquifer system.</title>
        <authorList>
            <person name="Anantharaman K."/>
            <person name="Brown C.T."/>
            <person name="Hug L.A."/>
            <person name="Sharon I."/>
            <person name="Castelle C.J."/>
            <person name="Probst A.J."/>
            <person name="Thomas B.C."/>
            <person name="Singh A."/>
            <person name="Wilkins M.J."/>
            <person name="Karaoz U."/>
            <person name="Brodie E.L."/>
            <person name="Williams K.H."/>
            <person name="Hubbard S.S."/>
            <person name="Banfield J.F."/>
        </authorList>
    </citation>
    <scope>NUCLEOTIDE SEQUENCE [LARGE SCALE GENOMIC DNA]</scope>
</reference>
<dbReference type="EMBL" id="MEXH01000020">
    <property type="protein sequence ID" value="OGC92228.1"/>
    <property type="molecule type" value="Genomic_DNA"/>
</dbReference>
<sequence>MSMGVGSFLTEQSVSEFKTHHDLPLSKSLPGSLVMFFSYLFSGLIPLSPYIFLPPSSALWFSVALSLSSLCLLGLINARISGTNLFRQARRMLILGGSVAVSGVFLGVFLKGI</sequence>
<feature type="transmembrane region" description="Helical" evidence="5">
    <location>
        <begin position="92"/>
        <end position="110"/>
    </location>
</feature>
<feature type="transmembrane region" description="Helical" evidence="5">
    <location>
        <begin position="33"/>
        <end position="52"/>
    </location>
</feature>
<evidence type="ECO:0008006" key="8">
    <source>
        <dbReference type="Google" id="ProtNLM"/>
    </source>
</evidence>
<organism evidence="6 7">
    <name type="scientific">Candidatus Amesbacteria bacterium RIFCSPHIGHO2_01_FULL_48_32b</name>
    <dbReference type="NCBI Taxonomy" id="1797253"/>
    <lineage>
        <taxon>Bacteria</taxon>
        <taxon>Candidatus Amesiibacteriota</taxon>
    </lineage>
</organism>
<accession>A0A1F4YEE9</accession>
<evidence type="ECO:0000256" key="3">
    <source>
        <dbReference type="ARBA" id="ARBA00022989"/>
    </source>
</evidence>
<evidence type="ECO:0000256" key="4">
    <source>
        <dbReference type="ARBA" id="ARBA00023136"/>
    </source>
</evidence>
<proteinExistence type="predicted"/>
<dbReference type="Proteomes" id="UP000178176">
    <property type="component" value="Unassembled WGS sequence"/>
</dbReference>
<evidence type="ECO:0000256" key="2">
    <source>
        <dbReference type="ARBA" id="ARBA00022692"/>
    </source>
</evidence>
<comment type="caution">
    <text evidence="6">The sequence shown here is derived from an EMBL/GenBank/DDBJ whole genome shotgun (WGS) entry which is preliminary data.</text>
</comment>
<gene>
    <name evidence="6" type="ORF">A2876_04350</name>
</gene>
<dbReference type="GO" id="GO:0005384">
    <property type="term" value="F:manganese ion transmembrane transporter activity"/>
    <property type="evidence" value="ECO:0007669"/>
    <property type="project" value="InterPro"/>
</dbReference>
<keyword evidence="3 5" id="KW-1133">Transmembrane helix</keyword>
<evidence type="ECO:0000256" key="1">
    <source>
        <dbReference type="ARBA" id="ARBA00004127"/>
    </source>
</evidence>
<dbReference type="GO" id="GO:0012505">
    <property type="term" value="C:endomembrane system"/>
    <property type="evidence" value="ECO:0007669"/>
    <property type="project" value="UniProtKB-SubCell"/>
</dbReference>
<dbReference type="InterPro" id="IPR008217">
    <property type="entry name" value="Ccc1_fam"/>
</dbReference>
<keyword evidence="4 5" id="KW-0472">Membrane</keyword>
<comment type="subcellular location">
    <subcellularLocation>
        <location evidence="1">Endomembrane system</location>
        <topology evidence="1">Multi-pass membrane protein</topology>
    </subcellularLocation>
</comment>
<evidence type="ECO:0000256" key="5">
    <source>
        <dbReference type="SAM" id="Phobius"/>
    </source>
</evidence>
<evidence type="ECO:0000313" key="7">
    <source>
        <dbReference type="Proteomes" id="UP000178176"/>
    </source>
</evidence>
<dbReference type="AlphaFoldDB" id="A0A1F4YEE9"/>
<feature type="transmembrane region" description="Helical" evidence="5">
    <location>
        <begin position="58"/>
        <end position="80"/>
    </location>
</feature>
<evidence type="ECO:0000313" key="6">
    <source>
        <dbReference type="EMBL" id="OGC92228.1"/>
    </source>
</evidence>
<protein>
    <recommendedName>
        <fullName evidence="8">VIT family protein</fullName>
    </recommendedName>
</protein>
<dbReference type="GO" id="GO:0030026">
    <property type="term" value="P:intracellular manganese ion homeostasis"/>
    <property type="evidence" value="ECO:0007669"/>
    <property type="project" value="InterPro"/>
</dbReference>
<dbReference type="Pfam" id="PF01988">
    <property type="entry name" value="VIT1"/>
    <property type="match status" value="1"/>
</dbReference>